<sequence length="107" mass="12042">ALDLFVVEKIFRRSGAKTPCDLHAAKRSYVNNTTLGVCTVRTGLCRYARLGDPLDPGCALPAWDGRRLPKSFGDIFEAVVGAILCDLDWDFEKFSQVVESRLWRHIE</sequence>
<name>A0A1B6IP09_9HEMI</name>
<evidence type="ECO:0000259" key="1">
    <source>
        <dbReference type="PROSITE" id="PS50142"/>
    </source>
</evidence>
<dbReference type="EMBL" id="GECU01019038">
    <property type="protein sequence ID" value="JAS88668.1"/>
    <property type="molecule type" value="Transcribed_RNA"/>
</dbReference>
<dbReference type="Pfam" id="PF00636">
    <property type="entry name" value="Ribonuclease_3"/>
    <property type="match status" value="1"/>
</dbReference>
<dbReference type="GO" id="GO:0006396">
    <property type="term" value="P:RNA processing"/>
    <property type="evidence" value="ECO:0007669"/>
    <property type="project" value="InterPro"/>
</dbReference>
<feature type="non-terminal residue" evidence="2">
    <location>
        <position position="1"/>
    </location>
</feature>
<dbReference type="CDD" id="cd00593">
    <property type="entry name" value="RIBOc"/>
    <property type="match status" value="1"/>
</dbReference>
<protein>
    <recommendedName>
        <fullName evidence="1">RNase III domain-containing protein</fullName>
    </recommendedName>
</protein>
<dbReference type="AlphaFoldDB" id="A0A1B6IP09"/>
<feature type="non-terminal residue" evidence="2">
    <location>
        <position position="107"/>
    </location>
</feature>
<reference evidence="2" key="1">
    <citation type="submission" date="2015-11" db="EMBL/GenBank/DDBJ databases">
        <title>De novo transcriptome assembly of four potential Pierce s Disease insect vectors from Arizona vineyards.</title>
        <authorList>
            <person name="Tassone E.E."/>
        </authorList>
    </citation>
    <scope>NUCLEOTIDE SEQUENCE</scope>
</reference>
<organism evidence="2">
    <name type="scientific">Homalodisca liturata</name>
    <dbReference type="NCBI Taxonomy" id="320908"/>
    <lineage>
        <taxon>Eukaryota</taxon>
        <taxon>Metazoa</taxon>
        <taxon>Ecdysozoa</taxon>
        <taxon>Arthropoda</taxon>
        <taxon>Hexapoda</taxon>
        <taxon>Insecta</taxon>
        <taxon>Pterygota</taxon>
        <taxon>Neoptera</taxon>
        <taxon>Paraneoptera</taxon>
        <taxon>Hemiptera</taxon>
        <taxon>Auchenorrhyncha</taxon>
        <taxon>Membracoidea</taxon>
        <taxon>Cicadellidae</taxon>
        <taxon>Cicadellinae</taxon>
        <taxon>Proconiini</taxon>
        <taxon>Homalodisca</taxon>
    </lineage>
</organism>
<dbReference type="SUPFAM" id="SSF69065">
    <property type="entry name" value="RNase III domain-like"/>
    <property type="match status" value="1"/>
</dbReference>
<dbReference type="InterPro" id="IPR036389">
    <property type="entry name" value="RNase_III_sf"/>
</dbReference>
<dbReference type="PROSITE" id="PS50142">
    <property type="entry name" value="RNASE_3_2"/>
    <property type="match status" value="1"/>
</dbReference>
<dbReference type="GO" id="GO:0004525">
    <property type="term" value="F:ribonuclease III activity"/>
    <property type="evidence" value="ECO:0007669"/>
    <property type="project" value="InterPro"/>
</dbReference>
<accession>A0A1B6IP09</accession>
<feature type="domain" description="RNase III" evidence="1">
    <location>
        <begin position="1"/>
        <end position="88"/>
    </location>
</feature>
<dbReference type="InterPro" id="IPR000999">
    <property type="entry name" value="RNase_III_dom"/>
</dbReference>
<proteinExistence type="predicted"/>
<gene>
    <name evidence="2" type="ORF">g.56319</name>
</gene>
<evidence type="ECO:0000313" key="2">
    <source>
        <dbReference type="EMBL" id="JAS88668.1"/>
    </source>
</evidence>
<dbReference type="Gene3D" id="1.10.1520.10">
    <property type="entry name" value="Ribonuclease III domain"/>
    <property type="match status" value="1"/>
</dbReference>